<keyword evidence="2 8" id="KW-0808">Transferase</keyword>
<dbReference type="GO" id="GO:0005737">
    <property type="term" value="C:cytoplasm"/>
    <property type="evidence" value="ECO:0007669"/>
    <property type="project" value="TreeGrafter"/>
</dbReference>
<dbReference type="AlphaFoldDB" id="A0A9D9IL15"/>
<dbReference type="GO" id="GO:0006235">
    <property type="term" value="P:dTTP biosynthetic process"/>
    <property type="evidence" value="ECO:0007669"/>
    <property type="project" value="UniProtKB-UniRule"/>
</dbReference>
<comment type="catalytic activity">
    <reaction evidence="7 8">
        <text>dTMP + ATP = dTDP + ADP</text>
        <dbReference type="Rhea" id="RHEA:13517"/>
        <dbReference type="ChEBI" id="CHEBI:30616"/>
        <dbReference type="ChEBI" id="CHEBI:58369"/>
        <dbReference type="ChEBI" id="CHEBI:63528"/>
        <dbReference type="ChEBI" id="CHEBI:456216"/>
        <dbReference type="EC" id="2.7.4.9"/>
    </reaction>
</comment>
<keyword evidence="4 8" id="KW-0547">Nucleotide-binding</keyword>
<dbReference type="EMBL" id="JADIMD010000024">
    <property type="protein sequence ID" value="MBO8474021.1"/>
    <property type="molecule type" value="Genomic_DNA"/>
</dbReference>
<comment type="function">
    <text evidence="8">Phosphorylation of dTMP to form dTDP in both de novo and salvage pathways of dTTP synthesis.</text>
</comment>
<dbReference type="Gene3D" id="3.40.50.300">
    <property type="entry name" value="P-loop containing nucleotide triphosphate hydrolases"/>
    <property type="match status" value="1"/>
</dbReference>
<sequence>MLIVIEGLDGSGKSTQVKKLKTYLQSVCKELEYIHFPRYDTAVYGNLISRFLRGDFGSIDSVHPQLVALLYAEDRHNAAPAMKDVLERGGTVLLDRYVYSNIAYQCAKLKDIQEKEELREWILHTEFVDFSLPKPDLNIFLDVPLGFVESKLASDRKGGDRDYLDGGKDIHEADISFQKAVKEMYLQQCALDPDFVKVDCADSEGRMLPPDEIFARVLDLVAPIVYSAGRC</sequence>
<protein>
    <recommendedName>
        <fullName evidence="8">Thymidylate kinase</fullName>
        <ecNumber evidence="8">2.7.4.9</ecNumber>
    </recommendedName>
    <alternativeName>
        <fullName evidence="8">dTMP kinase</fullName>
    </alternativeName>
</protein>
<dbReference type="InterPro" id="IPR018094">
    <property type="entry name" value="Thymidylate_kinase"/>
</dbReference>
<evidence type="ECO:0000256" key="8">
    <source>
        <dbReference type="HAMAP-Rule" id="MF_00165"/>
    </source>
</evidence>
<proteinExistence type="inferred from homology"/>
<comment type="caution">
    <text evidence="10">The sequence shown here is derived from an EMBL/GenBank/DDBJ whole genome shotgun (WGS) entry which is preliminary data.</text>
</comment>
<dbReference type="InterPro" id="IPR039430">
    <property type="entry name" value="Thymidylate_kin-like_dom"/>
</dbReference>
<dbReference type="GO" id="GO:0006227">
    <property type="term" value="P:dUDP biosynthetic process"/>
    <property type="evidence" value="ECO:0007669"/>
    <property type="project" value="TreeGrafter"/>
</dbReference>
<evidence type="ECO:0000313" key="10">
    <source>
        <dbReference type="EMBL" id="MBO8474021.1"/>
    </source>
</evidence>
<evidence type="ECO:0000256" key="6">
    <source>
        <dbReference type="ARBA" id="ARBA00022840"/>
    </source>
</evidence>
<dbReference type="Proteomes" id="UP000823757">
    <property type="component" value="Unassembled WGS sequence"/>
</dbReference>
<dbReference type="CDD" id="cd01672">
    <property type="entry name" value="TMPK"/>
    <property type="match status" value="1"/>
</dbReference>
<dbReference type="InterPro" id="IPR018095">
    <property type="entry name" value="Thymidylate_kin_CS"/>
</dbReference>
<evidence type="ECO:0000256" key="4">
    <source>
        <dbReference type="ARBA" id="ARBA00022741"/>
    </source>
</evidence>
<comment type="similarity">
    <text evidence="1 8">Belongs to the thymidylate kinase family.</text>
</comment>
<dbReference type="Pfam" id="PF02223">
    <property type="entry name" value="Thymidylate_kin"/>
    <property type="match status" value="1"/>
</dbReference>
<evidence type="ECO:0000259" key="9">
    <source>
        <dbReference type="Pfam" id="PF02223"/>
    </source>
</evidence>
<evidence type="ECO:0000256" key="7">
    <source>
        <dbReference type="ARBA" id="ARBA00048743"/>
    </source>
</evidence>
<dbReference type="InterPro" id="IPR027417">
    <property type="entry name" value="P-loop_NTPase"/>
</dbReference>
<keyword evidence="3 8" id="KW-0545">Nucleotide biosynthesis</keyword>
<gene>
    <name evidence="8" type="primary">tmk</name>
    <name evidence="10" type="ORF">IAB91_01850</name>
</gene>
<dbReference type="EC" id="2.7.4.9" evidence="8"/>
<keyword evidence="6 8" id="KW-0067">ATP-binding</keyword>
<dbReference type="SUPFAM" id="SSF52540">
    <property type="entry name" value="P-loop containing nucleoside triphosphate hydrolases"/>
    <property type="match status" value="1"/>
</dbReference>
<organism evidence="10 11">
    <name type="scientific">Candidatus Cryptobacteroides faecigallinarum</name>
    <dbReference type="NCBI Taxonomy" id="2840763"/>
    <lineage>
        <taxon>Bacteria</taxon>
        <taxon>Pseudomonadati</taxon>
        <taxon>Bacteroidota</taxon>
        <taxon>Bacteroidia</taxon>
        <taxon>Bacteroidales</taxon>
        <taxon>Candidatus Cryptobacteroides</taxon>
    </lineage>
</organism>
<name>A0A9D9IL15_9BACT</name>
<evidence type="ECO:0000313" key="11">
    <source>
        <dbReference type="Proteomes" id="UP000823757"/>
    </source>
</evidence>
<dbReference type="GO" id="GO:0004798">
    <property type="term" value="F:dTMP kinase activity"/>
    <property type="evidence" value="ECO:0007669"/>
    <property type="project" value="UniProtKB-UniRule"/>
</dbReference>
<reference evidence="10" key="2">
    <citation type="journal article" date="2021" name="PeerJ">
        <title>Extensive microbial diversity within the chicken gut microbiome revealed by metagenomics and culture.</title>
        <authorList>
            <person name="Gilroy R."/>
            <person name="Ravi A."/>
            <person name="Getino M."/>
            <person name="Pursley I."/>
            <person name="Horton D.L."/>
            <person name="Alikhan N.F."/>
            <person name="Baker D."/>
            <person name="Gharbi K."/>
            <person name="Hall N."/>
            <person name="Watson M."/>
            <person name="Adriaenssens E.M."/>
            <person name="Foster-Nyarko E."/>
            <person name="Jarju S."/>
            <person name="Secka A."/>
            <person name="Antonio M."/>
            <person name="Oren A."/>
            <person name="Chaudhuri R.R."/>
            <person name="La Ragione R."/>
            <person name="Hildebrand F."/>
            <person name="Pallen M.J."/>
        </authorList>
    </citation>
    <scope>NUCLEOTIDE SEQUENCE</scope>
    <source>
        <strain evidence="10">B1-13419</strain>
    </source>
</reference>
<feature type="domain" description="Thymidylate kinase-like" evidence="9">
    <location>
        <begin position="5"/>
        <end position="200"/>
    </location>
</feature>
<dbReference type="HAMAP" id="MF_00165">
    <property type="entry name" value="Thymidylate_kinase"/>
    <property type="match status" value="1"/>
</dbReference>
<evidence type="ECO:0000256" key="5">
    <source>
        <dbReference type="ARBA" id="ARBA00022777"/>
    </source>
</evidence>
<dbReference type="GO" id="GO:0006233">
    <property type="term" value="P:dTDP biosynthetic process"/>
    <property type="evidence" value="ECO:0007669"/>
    <property type="project" value="InterPro"/>
</dbReference>
<evidence type="ECO:0000256" key="1">
    <source>
        <dbReference type="ARBA" id="ARBA00009776"/>
    </source>
</evidence>
<reference evidence="10" key="1">
    <citation type="submission" date="2020-10" db="EMBL/GenBank/DDBJ databases">
        <authorList>
            <person name="Gilroy R."/>
        </authorList>
    </citation>
    <scope>NUCLEOTIDE SEQUENCE</scope>
    <source>
        <strain evidence="10">B1-13419</strain>
    </source>
</reference>
<dbReference type="GO" id="GO:0005524">
    <property type="term" value="F:ATP binding"/>
    <property type="evidence" value="ECO:0007669"/>
    <property type="project" value="UniProtKB-UniRule"/>
</dbReference>
<dbReference type="PROSITE" id="PS01331">
    <property type="entry name" value="THYMIDYLATE_KINASE"/>
    <property type="match status" value="1"/>
</dbReference>
<feature type="binding site" evidence="8">
    <location>
        <begin position="7"/>
        <end position="14"/>
    </location>
    <ligand>
        <name>ATP</name>
        <dbReference type="ChEBI" id="CHEBI:30616"/>
    </ligand>
</feature>
<dbReference type="PANTHER" id="PTHR10344">
    <property type="entry name" value="THYMIDYLATE KINASE"/>
    <property type="match status" value="1"/>
</dbReference>
<accession>A0A9D9IL15</accession>
<evidence type="ECO:0000256" key="2">
    <source>
        <dbReference type="ARBA" id="ARBA00022679"/>
    </source>
</evidence>
<keyword evidence="5 8" id="KW-0418">Kinase</keyword>
<evidence type="ECO:0000256" key="3">
    <source>
        <dbReference type="ARBA" id="ARBA00022727"/>
    </source>
</evidence>
<dbReference type="PANTHER" id="PTHR10344:SF4">
    <property type="entry name" value="UMP-CMP KINASE 2, MITOCHONDRIAL"/>
    <property type="match status" value="1"/>
</dbReference>